<gene>
    <name evidence="1" type="ORF">CCMSSC00406_0003134</name>
</gene>
<keyword evidence="2" id="KW-1185">Reference proteome</keyword>
<dbReference type="Proteomes" id="UP000824881">
    <property type="component" value="Unassembled WGS sequence"/>
</dbReference>
<proteinExistence type="predicted"/>
<evidence type="ECO:0000313" key="2">
    <source>
        <dbReference type="Proteomes" id="UP000824881"/>
    </source>
</evidence>
<accession>A0ACB7J7L4</accession>
<protein>
    <submittedName>
        <fullName evidence="1">Uncharacterized protein</fullName>
    </submittedName>
</protein>
<name>A0ACB7J7L4_PLECO</name>
<organism evidence="1 2">
    <name type="scientific">Pleurotus cornucopiae</name>
    <name type="common">Cornucopia mushroom</name>
    <dbReference type="NCBI Taxonomy" id="5321"/>
    <lineage>
        <taxon>Eukaryota</taxon>
        <taxon>Fungi</taxon>
        <taxon>Dikarya</taxon>
        <taxon>Basidiomycota</taxon>
        <taxon>Agaricomycotina</taxon>
        <taxon>Agaricomycetes</taxon>
        <taxon>Agaricomycetidae</taxon>
        <taxon>Agaricales</taxon>
        <taxon>Pleurotineae</taxon>
        <taxon>Pleurotaceae</taxon>
        <taxon>Pleurotus</taxon>
    </lineage>
</organism>
<evidence type="ECO:0000313" key="1">
    <source>
        <dbReference type="EMBL" id="KAG9226255.1"/>
    </source>
</evidence>
<dbReference type="EMBL" id="WQMT02000002">
    <property type="protein sequence ID" value="KAG9226255.1"/>
    <property type="molecule type" value="Genomic_DNA"/>
</dbReference>
<comment type="caution">
    <text evidence="1">The sequence shown here is derived from an EMBL/GenBank/DDBJ whole genome shotgun (WGS) entry which is preliminary data.</text>
</comment>
<reference evidence="1 2" key="1">
    <citation type="journal article" date="2021" name="Appl. Environ. Microbiol.">
        <title>Genetic linkage and physical mapping for an oyster mushroom Pleurotus cornucopiae and QTL analysis for the trait cap color.</title>
        <authorList>
            <person name="Zhang Y."/>
            <person name="Gao W."/>
            <person name="Sonnenberg A."/>
            <person name="Chen Q."/>
            <person name="Zhang J."/>
            <person name="Huang C."/>
        </authorList>
    </citation>
    <scope>NUCLEOTIDE SEQUENCE [LARGE SCALE GENOMIC DNA]</scope>
    <source>
        <strain evidence="1">CCMSSC00406</strain>
    </source>
</reference>
<sequence>MSFSTVRPIARHPYDRQGRQRGPGSDISSVAGPSTQVWEEGLTAPLLSRAGTPQLQQDNNQPQQADNNMLEAMRQMMADMEARMEQRIQQALFQPSRPTSVASHSSCALPQIPRGAPPPPPPPGPPPPPPPPAPLVELPPMPQARNAKMA</sequence>